<proteinExistence type="predicted"/>
<dbReference type="GO" id="GO:0016757">
    <property type="term" value="F:glycosyltransferase activity"/>
    <property type="evidence" value="ECO:0007669"/>
    <property type="project" value="InterPro"/>
</dbReference>
<gene>
    <name evidence="4" type="ORF">JIN84_02205</name>
</gene>
<dbReference type="Pfam" id="PF13439">
    <property type="entry name" value="Glyco_transf_4"/>
    <property type="match status" value="2"/>
</dbReference>
<accession>A0A934R0D2</accession>
<evidence type="ECO:0000256" key="1">
    <source>
        <dbReference type="ARBA" id="ARBA00022679"/>
    </source>
</evidence>
<dbReference type="Gene3D" id="3.40.50.2000">
    <property type="entry name" value="Glycogen Phosphorylase B"/>
    <property type="match status" value="4"/>
</dbReference>
<dbReference type="PANTHER" id="PTHR46401">
    <property type="entry name" value="GLYCOSYLTRANSFERASE WBBK-RELATED"/>
    <property type="match status" value="1"/>
</dbReference>
<dbReference type="InterPro" id="IPR001296">
    <property type="entry name" value="Glyco_trans_1"/>
</dbReference>
<evidence type="ECO:0000313" key="5">
    <source>
        <dbReference type="Proteomes" id="UP000600139"/>
    </source>
</evidence>
<dbReference type="RefSeq" id="WP_200349373.1">
    <property type="nucleotide sequence ID" value="NZ_BAABHZ010000010.1"/>
</dbReference>
<dbReference type="AlphaFoldDB" id="A0A934R0D2"/>
<dbReference type="GO" id="GO:0009103">
    <property type="term" value="P:lipopolysaccharide biosynthetic process"/>
    <property type="evidence" value="ECO:0007669"/>
    <property type="project" value="TreeGrafter"/>
</dbReference>
<feature type="domain" description="Glycosyltransferase subfamily 4-like N-terminal" evidence="3">
    <location>
        <begin position="438"/>
        <end position="589"/>
    </location>
</feature>
<evidence type="ECO:0000259" key="2">
    <source>
        <dbReference type="Pfam" id="PF00534"/>
    </source>
</evidence>
<keyword evidence="1" id="KW-0808">Transferase</keyword>
<dbReference type="SUPFAM" id="SSF53756">
    <property type="entry name" value="UDP-Glycosyltransferase/glycogen phosphorylase"/>
    <property type="match status" value="2"/>
</dbReference>
<keyword evidence="5" id="KW-1185">Reference proteome</keyword>
<evidence type="ECO:0000259" key="3">
    <source>
        <dbReference type="Pfam" id="PF13439"/>
    </source>
</evidence>
<reference evidence="4" key="1">
    <citation type="submission" date="2021-01" db="EMBL/GenBank/DDBJ databases">
        <title>Modified the classification status of verrucomicrobia.</title>
        <authorList>
            <person name="Feng X."/>
        </authorList>
    </citation>
    <scope>NUCLEOTIDE SEQUENCE</scope>
    <source>
        <strain evidence="4">JCM 18052</strain>
    </source>
</reference>
<name>A0A934R0D2_9BACT</name>
<feature type="domain" description="Glycosyl transferase family 1" evidence="2">
    <location>
        <begin position="601"/>
        <end position="719"/>
    </location>
</feature>
<dbReference type="InterPro" id="IPR028098">
    <property type="entry name" value="Glyco_trans_4-like_N"/>
</dbReference>
<sequence>MKILQVFNQYRFRGGEEAWVDGIPDLLASSATVDELRFRTDDWIEGAGPSPLKQVFLMADNPDSRAQLRAHARRFAPDVLLFHNVIPVGSFGLYQEARGLGIPVMQYTHNFRPFSPGGTLWTGTKVNDAALHGNPLPEIISGAWQDSRLKTAVLSLHLKLAISRGLLDCVDRWIAPSRFMKDKFMEAGIPAGKIELLRHCWDAGQEPLVGNEKPYYLYLGRLVSEKGVLNLVEAWEILEDKLGPRCPGLVIAGTGPEERHLLERAGRLKNVRCVGFVGGTEKQDLLNRCRALLVPSIWWEPLGLTAYEAYAAGRPVIGARSGALTETIADGVTGWSHSPGDPADLARVIIAAEDAGAAVRAARGQAGRQWLKEQAGPGEWRDHFLRICEEIVAETDGRRHEASPGHAVRPKDKLTVTTYLADQNPGHDRSFGISRMSQVVLEALQKNDELDITTIASRTSQQAPENVNSIRILPWGTRKKWVRLLTDHFHPLFNRIRTEPDIYYYPKGYLPLLSPFCSPSVVTIHDTIIQYDKDRYPEWRRPWEYRYWTIMLKHTLKSADCILTVSESSKTQISEFMKRHQIPAKEISVTYEPCLYEEVPQPLSPAKGNYVIHLASCEPHKRTAQLIRWWKEAESQGMELPMLHLIGPLPPEASHLLDDSRTIIKRPFLEDDALQAAYLGARALILPSEIEGFGLPALEAYYLGTPVCFVSGTSVEEILGVTTHKGAFSLDSRASLFTALDEVMSMTADEIRDCGLKLRKAYATDAVVEKMVTAFRRYRTS</sequence>
<feature type="domain" description="Glycosyl transferase family 1" evidence="2">
    <location>
        <begin position="210"/>
        <end position="370"/>
    </location>
</feature>
<evidence type="ECO:0000313" key="4">
    <source>
        <dbReference type="EMBL" id="MBK1814407.1"/>
    </source>
</evidence>
<organism evidence="4 5">
    <name type="scientific">Luteolibacter yonseiensis</name>
    <dbReference type="NCBI Taxonomy" id="1144680"/>
    <lineage>
        <taxon>Bacteria</taxon>
        <taxon>Pseudomonadati</taxon>
        <taxon>Verrucomicrobiota</taxon>
        <taxon>Verrucomicrobiia</taxon>
        <taxon>Verrucomicrobiales</taxon>
        <taxon>Verrucomicrobiaceae</taxon>
        <taxon>Luteolibacter</taxon>
    </lineage>
</organism>
<protein>
    <submittedName>
        <fullName evidence="4">Glycosyltransferase</fullName>
    </submittedName>
</protein>
<dbReference type="Pfam" id="PF00534">
    <property type="entry name" value="Glycos_transf_1"/>
    <property type="match status" value="2"/>
</dbReference>
<dbReference type="PANTHER" id="PTHR46401:SF2">
    <property type="entry name" value="GLYCOSYLTRANSFERASE WBBK-RELATED"/>
    <property type="match status" value="1"/>
</dbReference>
<feature type="domain" description="Glycosyltransferase subfamily 4-like N-terminal" evidence="3">
    <location>
        <begin position="61"/>
        <end position="197"/>
    </location>
</feature>
<comment type="caution">
    <text evidence="4">The sequence shown here is derived from an EMBL/GenBank/DDBJ whole genome shotgun (WGS) entry which is preliminary data.</text>
</comment>
<dbReference type="Proteomes" id="UP000600139">
    <property type="component" value="Unassembled WGS sequence"/>
</dbReference>
<dbReference type="EMBL" id="JAENIK010000004">
    <property type="protein sequence ID" value="MBK1814407.1"/>
    <property type="molecule type" value="Genomic_DNA"/>
</dbReference>